<accession>A0A1X2I8Y8</accession>
<organism evidence="2 3">
    <name type="scientific">Absidia repens</name>
    <dbReference type="NCBI Taxonomy" id="90262"/>
    <lineage>
        <taxon>Eukaryota</taxon>
        <taxon>Fungi</taxon>
        <taxon>Fungi incertae sedis</taxon>
        <taxon>Mucoromycota</taxon>
        <taxon>Mucoromycotina</taxon>
        <taxon>Mucoromycetes</taxon>
        <taxon>Mucorales</taxon>
        <taxon>Cunninghamellaceae</taxon>
        <taxon>Absidia</taxon>
    </lineage>
</organism>
<dbReference type="Proteomes" id="UP000193560">
    <property type="component" value="Unassembled WGS sequence"/>
</dbReference>
<feature type="transmembrane region" description="Helical" evidence="1">
    <location>
        <begin position="123"/>
        <end position="148"/>
    </location>
</feature>
<keyword evidence="1" id="KW-1133">Transmembrane helix</keyword>
<protein>
    <submittedName>
        <fullName evidence="2">Uncharacterized protein</fullName>
    </submittedName>
</protein>
<feature type="transmembrane region" description="Helical" evidence="1">
    <location>
        <begin position="246"/>
        <end position="266"/>
    </location>
</feature>
<feature type="transmembrane region" description="Helical" evidence="1">
    <location>
        <begin position="189"/>
        <end position="206"/>
    </location>
</feature>
<feature type="transmembrane region" description="Helical" evidence="1">
    <location>
        <begin position="86"/>
        <end position="111"/>
    </location>
</feature>
<sequence>MDFLDFAKAGELASGTIVRLYIASTVTMAIAVVTATRGIRQVRDYPYPLTIVFFTAVNGLIFRAISLSELINWDDQRSTLLTSYDYPRMLFFTISNLTLHLIPIVTLHRWLGRKNRSLTDDGLSGIFSMVSYFMTFVIFVLVICLMGVGSTIPWNQEIMNSIIFNSDTSSNNLGLLPVFSNLMDASNMLYWWYTLSYIVILAKHVIDFHWSFLVFCILLIATQIVLTVSTFLPQISSVPSGVQIEIILQFIFVLQFSFIGLMIAIFKGSTWVPPPVEYFADEELHDINNN</sequence>
<feature type="transmembrane region" description="Helical" evidence="1">
    <location>
        <begin position="213"/>
        <end position="234"/>
    </location>
</feature>
<dbReference type="AlphaFoldDB" id="A0A1X2I8Y8"/>
<dbReference type="OrthoDB" id="2281317at2759"/>
<feature type="transmembrane region" description="Helical" evidence="1">
    <location>
        <begin position="45"/>
        <end position="66"/>
    </location>
</feature>
<dbReference type="EMBL" id="MCGE01000020">
    <property type="protein sequence ID" value="ORZ11838.1"/>
    <property type="molecule type" value="Genomic_DNA"/>
</dbReference>
<proteinExistence type="predicted"/>
<keyword evidence="3" id="KW-1185">Reference proteome</keyword>
<name>A0A1X2I8Y8_9FUNG</name>
<feature type="transmembrane region" description="Helical" evidence="1">
    <location>
        <begin position="12"/>
        <end position="33"/>
    </location>
</feature>
<evidence type="ECO:0000256" key="1">
    <source>
        <dbReference type="SAM" id="Phobius"/>
    </source>
</evidence>
<keyword evidence="1" id="KW-0472">Membrane</keyword>
<keyword evidence="1" id="KW-0812">Transmembrane</keyword>
<evidence type="ECO:0000313" key="2">
    <source>
        <dbReference type="EMBL" id="ORZ11838.1"/>
    </source>
</evidence>
<gene>
    <name evidence="2" type="ORF">BCR42DRAFT_420728</name>
</gene>
<evidence type="ECO:0000313" key="3">
    <source>
        <dbReference type="Proteomes" id="UP000193560"/>
    </source>
</evidence>
<reference evidence="2 3" key="1">
    <citation type="submission" date="2016-07" db="EMBL/GenBank/DDBJ databases">
        <title>Pervasive Adenine N6-methylation of Active Genes in Fungi.</title>
        <authorList>
            <consortium name="DOE Joint Genome Institute"/>
            <person name="Mondo S.J."/>
            <person name="Dannebaum R.O."/>
            <person name="Kuo R.C."/>
            <person name="Labutti K."/>
            <person name="Haridas S."/>
            <person name="Kuo A."/>
            <person name="Salamov A."/>
            <person name="Ahrendt S.R."/>
            <person name="Lipzen A."/>
            <person name="Sullivan W."/>
            <person name="Andreopoulos W.B."/>
            <person name="Clum A."/>
            <person name="Lindquist E."/>
            <person name="Daum C."/>
            <person name="Ramamoorthy G.K."/>
            <person name="Gryganskyi A."/>
            <person name="Culley D."/>
            <person name="Magnuson J.K."/>
            <person name="James T.Y."/>
            <person name="O'Malley M.A."/>
            <person name="Stajich J.E."/>
            <person name="Spatafora J.W."/>
            <person name="Visel A."/>
            <person name="Grigoriev I.V."/>
        </authorList>
    </citation>
    <scope>NUCLEOTIDE SEQUENCE [LARGE SCALE GENOMIC DNA]</scope>
    <source>
        <strain evidence="2 3">NRRL 1336</strain>
    </source>
</reference>
<comment type="caution">
    <text evidence="2">The sequence shown here is derived from an EMBL/GenBank/DDBJ whole genome shotgun (WGS) entry which is preliminary data.</text>
</comment>